<dbReference type="Proteomes" id="UP000269883">
    <property type="component" value="Chromosome"/>
</dbReference>
<dbReference type="SUPFAM" id="SSF54285">
    <property type="entry name" value="MoaD/ThiS"/>
    <property type="match status" value="1"/>
</dbReference>
<keyword evidence="2" id="KW-1185">Reference proteome</keyword>
<organism evidence="1 2">
    <name type="scientific">Desulfovibrio ferrophilus</name>
    <dbReference type="NCBI Taxonomy" id="241368"/>
    <lineage>
        <taxon>Bacteria</taxon>
        <taxon>Pseudomonadati</taxon>
        <taxon>Thermodesulfobacteriota</taxon>
        <taxon>Desulfovibrionia</taxon>
        <taxon>Desulfovibrionales</taxon>
        <taxon>Desulfovibrionaceae</taxon>
        <taxon>Desulfovibrio</taxon>
    </lineage>
</organism>
<dbReference type="InterPro" id="IPR012675">
    <property type="entry name" value="Beta-grasp_dom_sf"/>
</dbReference>
<dbReference type="AlphaFoldDB" id="A0A2Z6B1U1"/>
<dbReference type="EMBL" id="AP017378">
    <property type="protein sequence ID" value="BBD09423.1"/>
    <property type="molecule type" value="Genomic_DNA"/>
</dbReference>
<dbReference type="KEGG" id="dfl:DFE_2697"/>
<dbReference type="InterPro" id="IPR003749">
    <property type="entry name" value="ThiS/MoaD-like"/>
</dbReference>
<dbReference type="CDD" id="cd17040">
    <property type="entry name" value="Ubl_MoaD_like"/>
    <property type="match status" value="1"/>
</dbReference>
<dbReference type="InterPro" id="IPR016155">
    <property type="entry name" value="Mopterin_synth/thiamin_S_b"/>
</dbReference>
<gene>
    <name evidence="1" type="ORF">DFE_2697</name>
</gene>
<protein>
    <submittedName>
        <fullName evidence="1">ThiamineS protein</fullName>
    </submittedName>
</protein>
<proteinExistence type="predicted"/>
<dbReference type="OrthoDB" id="9801945at2"/>
<reference evidence="1 2" key="1">
    <citation type="journal article" date="2018" name="Sci. Adv.">
        <title>Multi-heme cytochromes provide a pathway for survival in energy-limited environments.</title>
        <authorList>
            <person name="Deng X."/>
            <person name="Dohmae N."/>
            <person name="Nealson K.H."/>
            <person name="Hashimoto K."/>
            <person name="Okamoto A."/>
        </authorList>
    </citation>
    <scope>NUCLEOTIDE SEQUENCE [LARGE SCALE GENOMIC DNA]</scope>
    <source>
        <strain evidence="1 2">IS5</strain>
    </source>
</reference>
<name>A0A2Z6B1U1_9BACT</name>
<sequence>MKIDVKCFATLAKFQPEVSDGYEAKDGATIAELIDVLGIDPAEVKIIFLNGKHSAPEVVIAPGDRVGLFPAVGGG</sequence>
<dbReference type="Pfam" id="PF02597">
    <property type="entry name" value="ThiS"/>
    <property type="match status" value="1"/>
</dbReference>
<dbReference type="RefSeq" id="WP_126380366.1">
    <property type="nucleotide sequence ID" value="NZ_AP017378.1"/>
</dbReference>
<accession>A0A2Z6B1U1</accession>
<evidence type="ECO:0000313" key="2">
    <source>
        <dbReference type="Proteomes" id="UP000269883"/>
    </source>
</evidence>
<evidence type="ECO:0000313" key="1">
    <source>
        <dbReference type="EMBL" id="BBD09423.1"/>
    </source>
</evidence>
<dbReference type="Gene3D" id="3.10.20.30">
    <property type="match status" value="1"/>
</dbReference>